<dbReference type="OrthoDB" id="9795655at2"/>
<comment type="function">
    <text evidence="9">Part of the tripartite ATP-independent periplasmic (TRAP) transport system.</text>
</comment>
<evidence type="ECO:0000256" key="1">
    <source>
        <dbReference type="ARBA" id="ARBA00004429"/>
    </source>
</evidence>
<dbReference type="Proteomes" id="UP000235346">
    <property type="component" value="Unassembled WGS sequence"/>
</dbReference>
<organism evidence="11 12">
    <name type="scientific">Halomonas heilongjiangensis</name>
    <dbReference type="NCBI Taxonomy" id="1387883"/>
    <lineage>
        <taxon>Bacteria</taxon>
        <taxon>Pseudomonadati</taxon>
        <taxon>Pseudomonadota</taxon>
        <taxon>Gammaproteobacteria</taxon>
        <taxon>Oceanospirillales</taxon>
        <taxon>Halomonadaceae</taxon>
        <taxon>Halomonas</taxon>
    </lineage>
</organism>
<sequence length="182" mass="20285">MNPAKREPALLARLDAFTDLIGRGIAWLVIVMMVVQFAIVVMRYVFGIHSIVMQESVMYMHAMVFMLAAAWTLRNDGHVRVDIFYRKLAARGRAWIDLGGTLFLLIPVLVFIALVSLGYVKSSWAILERSPDGGLPAVFLLKSLILVMVALLLIQAIAQVIRQVLILRGRLPGHAPSHEEVL</sequence>
<feature type="transmembrane region" description="Helical" evidence="9">
    <location>
        <begin position="20"/>
        <end position="45"/>
    </location>
</feature>
<evidence type="ECO:0000256" key="5">
    <source>
        <dbReference type="ARBA" id="ARBA00022692"/>
    </source>
</evidence>
<evidence type="ECO:0000256" key="7">
    <source>
        <dbReference type="ARBA" id="ARBA00023136"/>
    </source>
</evidence>
<keyword evidence="3" id="KW-1003">Cell membrane</keyword>
<evidence type="ECO:0000313" key="12">
    <source>
        <dbReference type="Proteomes" id="UP000235346"/>
    </source>
</evidence>
<dbReference type="PANTHER" id="PTHR35011">
    <property type="entry name" value="2,3-DIKETO-L-GULONATE TRAP TRANSPORTER SMALL PERMEASE PROTEIN YIAM"/>
    <property type="match status" value="1"/>
</dbReference>
<evidence type="ECO:0000256" key="8">
    <source>
        <dbReference type="ARBA" id="ARBA00038436"/>
    </source>
</evidence>
<evidence type="ECO:0000256" key="3">
    <source>
        <dbReference type="ARBA" id="ARBA00022475"/>
    </source>
</evidence>
<comment type="subcellular location">
    <subcellularLocation>
        <location evidence="1 9">Cell inner membrane</location>
        <topology evidence="1 9">Multi-pass membrane protein</topology>
    </subcellularLocation>
</comment>
<evidence type="ECO:0000256" key="4">
    <source>
        <dbReference type="ARBA" id="ARBA00022519"/>
    </source>
</evidence>
<evidence type="ECO:0000256" key="9">
    <source>
        <dbReference type="RuleBase" id="RU369079"/>
    </source>
</evidence>
<reference evidence="11 12" key="1">
    <citation type="submission" date="2018-01" db="EMBL/GenBank/DDBJ databases">
        <title>Halomonas endophytica sp. nov., isolated from storage liquid in the stems of Populus euphratica.</title>
        <authorList>
            <person name="Chen C."/>
        </authorList>
    </citation>
    <scope>NUCLEOTIDE SEQUENCE [LARGE SCALE GENOMIC DNA]</scope>
    <source>
        <strain evidence="11 12">DSM 26881</strain>
    </source>
</reference>
<evidence type="ECO:0000313" key="11">
    <source>
        <dbReference type="EMBL" id="PMR68073.1"/>
    </source>
</evidence>
<keyword evidence="7 9" id="KW-0472">Membrane</keyword>
<evidence type="ECO:0000256" key="6">
    <source>
        <dbReference type="ARBA" id="ARBA00022989"/>
    </source>
</evidence>
<dbReference type="InterPro" id="IPR007387">
    <property type="entry name" value="TRAP_DctQ"/>
</dbReference>
<dbReference type="GO" id="GO:0022857">
    <property type="term" value="F:transmembrane transporter activity"/>
    <property type="evidence" value="ECO:0007669"/>
    <property type="project" value="UniProtKB-UniRule"/>
</dbReference>
<keyword evidence="2 9" id="KW-0813">Transport</keyword>
<proteinExistence type="inferred from homology"/>
<protein>
    <recommendedName>
        <fullName evidence="9">TRAP transporter small permease protein</fullName>
    </recommendedName>
</protein>
<dbReference type="PANTHER" id="PTHR35011:SF4">
    <property type="entry name" value="SLL1102 PROTEIN"/>
    <property type="match status" value="1"/>
</dbReference>
<comment type="caution">
    <text evidence="11">The sequence shown here is derived from an EMBL/GenBank/DDBJ whole genome shotgun (WGS) entry which is preliminary data.</text>
</comment>
<evidence type="ECO:0000259" key="10">
    <source>
        <dbReference type="Pfam" id="PF04290"/>
    </source>
</evidence>
<gene>
    <name evidence="11" type="ORF">C1H66_16790</name>
</gene>
<dbReference type="AlphaFoldDB" id="A0A2N7TIR3"/>
<dbReference type="GO" id="GO:0005886">
    <property type="term" value="C:plasma membrane"/>
    <property type="evidence" value="ECO:0007669"/>
    <property type="project" value="UniProtKB-SubCell"/>
</dbReference>
<keyword evidence="5 9" id="KW-0812">Transmembrane</keyword>
<comment type="subunit">
    <text evidence="9">The complex comprises the extracytoplasmic solute receptor protein and the two transmembrane proteins.</text>
</comment>
<comment type="similarity">
    <text evidence="8 9">Belongs to the TRAP transporter small permease family.</text>
</comment>
<dbReference type="Pfam" id="PF04290">
    <property type="entry name" value="DctQ"/>
    <property type="match status" value="1"/>
</dbReference>
<feature type="transmembrane region" description="Helical" evidence="9">
    <location>
        <begin position="57"/>
        <end position="73"/>
    </location>
</feature>
<feature type="domain" description="Tripartite ATP-independent periplasmic transporters DctQ component" evidence="10">
    <location>
        <begin position="32"/>
        <end position="164"/>
    </location>
</feature>
<accession>A0A2N7TIR3</accession>
<keyword evidence="12" id="KW-1185">Reference proteome</keyword>
<feature type="transmembrane region" description="Helical" evidence="9">
    <location>
        <begin position="94"/>
        <end position="119"/>
    </location>
</feature>
<dbReference type="InterPro" id="IPR055348">
    <property type="entry name" value="DctQ"/>
</dbReference>
<dbReference type="RefSeq" id="WP_102629027.1">
    <property type="nucleotide sequence ID" value="NZ_PDOH01000015.1"/>
</dbReference>
<dbReference type="EMBL" id="PNRE01000075">
    <property type="protein sequence ID" value="PMR68073.1"/>
    <property type="molecule type" value="Genomic_DNA"/>
</dbReference>
<evidence type="ECO:0000256" key="2">
    <source>
        <dbReference type="ARBA" id="ARBA00022448"/>
    </source>
</evidence>
<keyword evidence="4 9" id="KW-0997">Cell inner membrane</keyword>
<feature type="transmembrane region" description="Helical" evidence="9">
    <location>
        <begin position="139"/>
        <end position="161"/>
    </location>
</feature>
<name>A0A2N7TIR3_9GAMM</name>
<keyword evidence="6 9" id="KW-1133">Transmembrane helix</keyword>